<comment type="similarity">
    <text evidence="3">In the N-terminal section; belongs to the MobA family.</text>
</comment>
<dbReference type="AlphaFoldDB" id="A0ABD6WCQ0"/>
<evidence type="ECO:0000256" key="1">
    <source>
        <dbReference type="ARBA" id="ARBA00000729"/>
    </source>
</evidence>
<protein>
    <recommendedName>
        <fullName evidence="6">Bifunctional IPC transferase and DIPP synthase</fullName>
        <ecNumber evidence="4">2.7.7.74</ecNumber>
        <ecNumber evidence="5">2.7.8.34</ecNumber>
    </recommendedName>
</protein>
<proteinExistence type="inferred from homology"/>
<gene>
    <name evidence="11" type="ORF">C5C04_01780</name>
    <name evidence="12" type="ORF">C5C40_03965</name>
</gene>
<feature type="transmembrane region" description="Helical" evidence="9">
    <location>
        <begin position="43"/>
        <end position="64"/>
    </location>
</feature>
<evidence type="ECO:0000256" key="9">
    <source>
        <dbReference type="SAM" id="Phobius"/>
    </source>
</evidence>
<comment type="catalytic activity">
    <reaction evidence="1">
        <text>1D-myo-inositol 3-phosphate + CTP + H(+) = CDP-1L-myo-inositol + diphosphate</text>
        <dbReference type="Rhea" id="RHEA:30647"/>
        <dbReference type="ChEBI" id="CHEBI:15378"/>
        <dbReference type="ChEBI" id="CHEBI:33019"/>
        <dbReference type="ChEBI" id="CHEBI:37563"/>
        <dbReference type="ChEBI" id="CHEBI:58401"/>
        <dbReference type="ChEBI" id="CHEBI:62573"/>
        <dbReference type="EC" id="2.7.7.74"/>
    </reaction>
</comment>
<organism evidence="11 13">
    <name type="scientific">Rathayibacter rathayi</name>
    <name type="common">Corynebacterium rathayi</name>
    <dbReference type="NCBI Taxonomy" id="33887"/>
    <lineage>
        <taxon>Bacteria</taxon>
        <taxon>Bacillati</taxon>
        <taxon>Actinomycetota</taxon>
        <taxon>Actinomycetes</taxon>
        <taxon>Micrococcales</taxon>
        <taxon>Microbacteriaceae</taxon>
        <taxon>Rathayibacter</taxon>
    </lineage>
</organism>
<evidence type="ECO:0000256" key="5">
    <source>
        <dbReference type="ARBA" id="ARBA00013268"/>
    </source>
</evidence>
<accession>A0ABD6WCQ0</accession>
<keyword evidence="9" id="KW-1133">Transmembrane helix</keyword>
<feature type="domain" description="Glycosyltransferase 2-like" evidence="10">
    <location>
        <begin position="281"/>
        <end position="352"/>
    </location>
</feature>
<keyword evidence="9" id="KW-0812">Transmembrane</keyword>
<dbReference type="Pfam" id="PF00535">
    <property type="entry name" value="Glycos_transf_2"/>
    <property type="match status" value="1"/>
</dbReference>
<comment type="caution">
    <text evidence="11">The sequence shown here is derived from an EMBL/GenBank/DDBJ whole genome shotgun (WGS) entry which is preliminary data.</text>
</comment>
<dbReference type="InterPro" id="IPR043130">
    <property type="entry name" value="CDP-OH_PTrfase_TM_dom"/>
</dbReference>
<evidence type="ECO:0000313" key="11">
    <source>
        <dbReference type="EMBL" id="PPF15965.1"/>
    </source>
</evidence>
<evidence type="ECO:0000256" key="4">
    <source>
        <dbReference type="ARBA" id="ARBA00012504"/>
    </source>
</evidence>
<dbReference type="EMBL" id="PSUL01000002">
    <property type="protein sequence ID" value="PPF15965.1"/>
    <property type="molecule type" value="Genomic_DNA"/>
</dbReference>
<evidence type="ECO:0000313" key="12">
    <source>
        <dbReference type="EMBL" id="PPH78699.1"/>
    </source>
</evidence>
<reference evidence="13 14" key="1">
    <citation type="submission" date="2018-02" db="EMBL/GenBank/DDBJ databases">
        <title>Bacteriophage NCPPB3778 and a type I-E CRISPR drive the evolution of the US Biological Select Agent, Rathayibacter toxicus.</title>
        <authorList>
            <person name="Davis E.W.II."/>
            <person name="Tabima J.F."/>
            <person name="Weisberg A.J."/>
            <person name="Lopes L.D."/>
            <person name="Wiseman M.S."/>
            <person name="Wiseman M.S."/>
            <person name="Pupko T."/>
            <person name="Belcher M.S."/>
            <person name="Sechler A.J."/>
            <person name="Tancos M.A."/>
            <person name="Schroeder B.K."/>
            <person name="Murray T.D."/>
            <person name="Luster D.G."/>
            <person name="Schneider W.L."/>
            <person name="Rogers E."/>
            <person name="Andreote F.D."/>
            <person name="Grunwald N.J."/>
            <person name="Putnam M.L."/>
            <person name="Chang J.H."/>
        </authorList>
    </citation>
    <scope>NUCLEOTIDE SEQUENCE [LARGE SCALE GENOMIC DNA]</scope>
    <source>
        <strain evidence="12 14">AY1D6</strain>
        <strain evidence="11 13">AY1I9</strain>
    </source>
</reference>
<dbReference type="Proteomes" id="UP000239698">
    <property type="component" value="Unassembled WGS sequence"/>
</dbReference>
<keyword evidence="9" id="KW-0472">Membrane</keyword>
<dbReference type="EC" id="2.7.7.74" evidence="4"/>
<evidence type="ECO:0000259" key="10">
    <source>
        <dbReference type="Pfam" id="PF00535"/>
    </source>
</evidence>
<feature type="transmembrane region" description="Helical" evidence="9">
    <location>
        <begin position="71"/>
        <end position="94"/>
    </location>
</feature>
<evidence type="ECO:0000256" key="3">
    <source>
        <dbReference type="ARBA" id="ARBA00007897"/>
    </source>
</evidence>
<comment type="catalytic activity">
    <reaction evidence="7">
        <text>CDP-1L-myo-inositol + 1D-myo-inositol 3-phosphate = bis(1L-myo-inositol) 3,1'-phosphate 1-phosphate + CMP + H(+)</text>
        <dbReference type="Rhea" id="RHEA:31327"/>
        <dbReference type="ChEBI" id="CHEBI:15378"/>
        <dbReference type="ChEBI" id="CHEBI:58401"/>
        <dbReference type="ChEBI" id="CHEBI:60377"/>
        <dbReference type="ChEBI" id="CHEBI:62573"/>
        <dbReference type="ChEBI" id="CHEBI:62576"/>
        <dbReference type="EC" id="2.7.8.34"/>
    </reaction>
</comment>
<comment type="similarity">
    <text evidence="2">In the C-terminal section; belongs to the CDP-alcohol phosphatidyltransferase class-I family.</text>
</comment>
<dbReference type="Gene3D" id="3.90.550.10">
    <property type="entry name" value="Spore Coat Polysaccharide Biosynthesis Protein SpsA, Chain A"/>
    <property type="match status" value="1"/>
</dbReference>
<evidence type="ECO:0000256" key="2">
    <source>
        <dbReference type="ARBA" id="ARBA00006982"/>
    </source>
</evidence>
<feature type="compositionally biased region" description="Low complexity" evidence="8">
    <location>
        <begin position="393"/>
        <end position="407"/>
    </location>
</feature>
<dbReference type="Gene3D" id="1.20.120.1760">
    <property type="match status" value="1"/>
</dbReference>
<evidence type="ECO:0000313" key="14">
    <source>
        <dbReference type="Proteomes" id="UP000239698"/>
    </source>
</evidence>
<evidence type="ECO:0000256" key="7">
    <source>
        <dbReference type="ARBA" id="ARBA00049235"/>
    </source>
</evidence>
<dbReference type="Pfam" id="PF01066">
    <property type="entry name" value="CDP-OH_P_transf"/>
    <property type="match status" value="1"/>
</dbReference>
<dbReference type="Proteomes" id="UP000237881">
    <property type="component" value="Unassembled WGS sequence"/>
</dbReference>
<feature type="transmembrane region" description="Helical" evidence="9">
    <location>
        <begin position="238"/>
        <end position="260"/>
    </location>
</feature>
<evidence type="ECO:0000256" key="6">
    <source>
        <dbReference type="ARBA" id="ARBA00018322"/>
    </source>
</evidence>
<dbReference type="InterPro" id="IPR000462">
    <property type="entry name" value="CDP-OH_P_trans"/>
</dbReference>
<feature type="transmembrane region" description="Helical" evidence="9">
    <location>
        <begin position="210"/>
        <end position="232"/>
    </location>
</feature>
<dbReference type="InterPro" id="IPR029044">
    <property type="entry name" value="Nucleotide-diphossugar_trans"/>
</dbReference>
<dbReference type="KEGG" id="rry:C1O28_03525"/>
<dbReference type="EC" id="2.7.8.34" evidence="5"/>
<feature type="region of interest" description="Disordered" evidence="8">
    <location>
        <begin position="370"/>
        <end position="462"/>
    </location>
</feature>
<keyword evidence="14" id="KW-1185">Reference proteome</keyword>
<evidence type="ECO:0000256" key="8">
    <source>
        <dbReference type="SAM" id="MobiDB-lite"/>
    </source>
</evidence>
<dbReference type="SUPFAM" id="SSF53448">
    <property type="entry name" value="Nucleotide-diphospho-sugar transferases"/>
    <property type="match status" value="1"/>
</dbReference>
<dbReference type="EMBL" id="PSVT01000005">
    <property type="protein sequence ID" value="PPH78699.1"/>
    <property type="molecule type" value="Genomic_DNA"/>
</dbReference>
<dbReference type="InterPro" id="IPR001173">
    <property type="entry name" value="Glyco_trans_2-like"/>
</dbReference>
<evidence type="ECO:0000313" key="13">
    <source>
        <dbReference type="Proteomes" id="UP000237881"/>
    </source>
</evidence>
<sequence length="462" mass="48095">MTTTPRPRSLAELRTVAQPPEVRGRRNAEHWTASLYLRRFSPYLTWLLLTTSISANGVTGLMILMGWSAAAALLIPGVGGAALALLLGQLQMLVDCCDGEVARWRRTSSPAGVFLDKVGHYTTEALIPIALGVRAAGTPFDAPADFLWTPLGLALALVIVLNKALNDLVHVARANAGLTKLADTKGEAVPSSSGLARLRRAARFIPFHRLYHSVELTMLAFAAALVGLVVGAGTADRVLVGALLPLAVLALVGHFVAIMASKLSAPEPRVGVVVLTQGTRPDDLAAGLASVLAQEGVTLDVVCVGNGWEPDGLPDTVRAVALPENLGIPAGRNAGVDAVAGDYLFFLDDDARVLSPASSSTRSRCSARTAASGWCSPGSTAPTARRARGGGSHASSRATRAAPARSSRSGRERSCCAATYSRGRAAEPLPSSTPTRASSWPGGCGTPVAPPGTRASWWRSTR</sequence>
<name>A0ABD6WCQ0_RATRA</name>